<evidence type="ECO:0000256" key="1">
    <source>
        <dbReference type="ARBA" id="ARBA00004651"/>
    </source>
</evidence>
<evidence type="ECO:0000256" key="2">
    <source>
        <dbReference type="ARBA" id="ARBA00022475"/>
    </source>
</evidence>
<name>A0A5C6CUK8_9BACT</name>
<proteinExistence type="predicted"/>
<feature type="transmembrane region" description="Helical" evidence="6">
    <location>
        <begin position="73"/>
        <end position="98"/>
    </location>
</feature>
<dbReference type="Pfam" id="PF01943">
    <property type="entry name" value="Polysacc_synt"/>
    <property type="match status" value="1"/>
</dbReference>
<dbReference type="InterPro" id="IPR050833">
    <property type="entry name" value="Poly_Biosynth_Transport"/>
</dbReference>
<dbReference type="PANTHER" id="PTHR30250:SF11">
    <property type="entry name" value="O-ANTIGEN TRANSPORTER-RELATED"/>
    <property type="match status" value="1"/>
</dbReference>
<keyword evidence="8" id="KW-1185">Reference proteome</keyword>
<organism evidence="7 8">
    <name type="scientific">Bythopirellula polymerisocia</name>
    <dbReference type="NCBI Taxonomy" id="2528003"/>
    <lineage>
        <taxon>Bacteria</taxon>
        <taxon>Pseudomonadati</taxon>
        <taxon>Planctomycetota</taxon>
        <taxon>Planctomycetia</taxon>
        <taxon>Pirellulales</taxon>
        <taxon>Lacipirellulaceae</taxon>
        <taxon>Bythopirellula</taxon>
    </lineage>
</organism>
<evidence type="ECO:0000256" key="6">
    <source>
        <dbReference type="SAM" id="Phobius"/>
    </source>
</evidence>
<feature type="transmembrane region" description="Helical" evidence="6">
    <location>
        <begin position="383"/>
        <end position="406"/>
    </location>
</feature>
<comment type="subcellular location">
    <subcellularLocation>
        <location evidence="1">Cell membrane</location>
        <topology evidence="1">Multi-pass membrane protein</topology>
    </subcellularLocation>
</comment>
<evidence type="ECO:0000256" key="4">
    <source>
        <dbReference type="ARBA" id="ARBA00022989"/>
    </source>
</evidence>
<comment type="caution">
    <text evidence="7">The sequence shown here is derived from an EMBL/GenBank/DDBJ whole genome shotgun (WGS) entry which is preliminary data.</text>
</comment>
<keyword evidence="3 6" id="KW-0812">Transmembrane</keyword>
<feature type="transmembrane region" description="Helical" evidence="6">
    <location>
        <begin position="154"/>
        <end position="175"/>
    </location>
</feature>
<evidence type="ECO:0000313" key="7">
    <source>
        <dbReference type="EMBL" id="TWU28098.1"/>
    </source>
</evidence>
<evidence type="ECO:0000313" key="8">
    <source>
        <dbReference type="Proteomes" id="UP000318437"/>
    </source>
</evidence>
<accession>A0A5C6CUK8</accession>
<dbReference type="PANTHER" id="PTHR30250">
    <property type="entry name" value="PST FAMILY PREDICTED COLANIC ACID TRANSPORTER"/>
    <property type="match status" value="1"/>
</dbReference>
<dbReference type="OrthoDB" id="5785171at2"/>
<keyword evidence="4 6" id="KW-1133">Transmembrane helix</keyword>
<dbReference type="EMBL" id="SJPS01000002">
    <property type="protein sequence ID" value="TWU28098.1"/>
    <property type="molecule type" value="Genomic_DNA"/>
</dbReference>
<dbReference type="AlphaFoldDB" id="A0A5C6CUK8"/>
<gene>
    <name evidence="7" type="ORF">Pla144_13850</name>
</gene>
<feature type="transmembrane region" description="Helical" evidence="6">
    <location>
        <begin position="187"/>
        <end position="208"/>
    </location>
</feature>
<keyword evidence="5 6" id="KW-0472">Membrane</keyword>
<feature type="transmembrane region" description="Helical" evidence="6">
    <location>
        <begin position="214"/>
        <end position="237"/>
    </location>
</feature>
<dbReference type="RefSeq" id="WP_146449214.1">
    <property type="nucleotide sequence ID" value="NZ_SJPS01000002.1"/>
</dbReference>
<protein>
    <submittedName>
        <fullName evidence="7">Polysaccharide biosynthesis protein</fullName>
    </submittedName>
</protein>
<dbReference type="InterPro" id="IPR002797">
    <property type="entry name" value="Polysacc_synth"/>
</dbReference>
<keyword evidence="2" id="KW-1003">Cell membrane</keyword>
<reference evidence="7 8" key="1">
    <citation type="submission" date="2019-02" db="EMBL/GenBank/DDBJ databases">
        <title>Deep-cultivation of Planctomycetes and their phenomic and genomic characterization uncovers novel biology.</title>
        <authorList>
            <person name="Wiegand S."/>
            <person name="Jogler M."/>
            <person name="Boedeker C."/>
            <person name="Pinto D."/>
            <person name="Vollmers J."/>
            <person name="Rivas-Marin E."/>
            <person name="Kohn T."/>
            <person name="Peeters S.H."/>
            <person name="Heuer A."/>
            <person name="Rast P."/>
            <person name="Oberbeckmann S."/>
            <person name="Bunk B."/>
            <person name="Jeske O."/>
            <person name="Meyerdierks A."/>
            <person name="Storesund J.E."/>
            <person name="Kallscheuer N."/>
            <person name="Luecker S."/>
            <person name="Lage O.M."/>
            <person name="Pohl T."/>
            <person name="Merkel B.J."/>
            <person name="Hornburger P."/>
            <person name="Mueller R.-W."/>
            <person name="Bruemmer F."/>
            <person name="Labrenz M."/>
            <person name="Spormann A.M."/>
            <person name="Op Den Camp H."/>
            <person name="Overmann J."/>
            <person name="Amann R."/>
            <person name="Jetten M.S.M."/>
            <person name="Mascher T."/>
            <person name="Medema M.H."/>
            <person name="Devos D.P."/>
            <person name="Kaster A.-K."/>
            <person name="Ovreas L."/>
            <person name="Rohde M."/>
            <person name="Galperin M.Y."/>
            <person name="Jogler C."/>
        </authorList>
    </citation>
    <scope>NUCLEOTIDE SEQUENCE [LARGE SCALE GENOMIC DNA]</scope>
    <source>
        <strain evidence="7 8">Pla144</strain>
    </source>
</reference>
<sequence length="501" mass="54311">MSTEAPLINKQPSDVVDSVAMSTTHSEAGSSRTLRSRLLSGAFWSTLGRICSVGALFATEICMGRTLSVSDCAAYFAVSAFVVLLATGVLFGTPQIVIRAIKDNLKNGNTEDSRTVVRKCFAAITITSAIALAIAIMSSYAVGDEPKWRAVRELSLLVGIWACCSAACQIAAGVLQALDDFRSAVLIGARQGGVVANSLFLVISLLAYQAGYLSLGFALVLQVLLNATALIIAWWLIERALNNNQERCRTATDMPTTTHLPQRTNYSVRWILQESWPNFLVQMTSMNIVYIQVLVLGWLATARSTADYYAVLRLVSLVQVAQLLVVATLGPFIAELLASNRIKQLERIMRGVATLVAIPTLLATLVLVVFPKTVIHLTFGDDFVGAALALQIVAVGTAISVITGCNSVAMVMGGYQSLLMRISLLAFVVHFLLIVPMIDKWDIVGAALAATIVYGIYNLYVTFLVKRNLGFWSYPSLSPQAIRETFRALTQRRNKPESHPA</sequence>
<feature type="transmembrane region" description="Helical" evidence="6">
    <location>
        <begin position="279"/>
        <end position="300"/>
    </location>
</feature>
<feature type="transmembrane region" description="Helical" evidence="6">
    <location>
        <begin position="418"/>
        <end position="438"/>
    </location>
</feature>
<evidence type="ECO:0000256" key="5">
    <source>
        <dbReference type="ARBA" id="ARBA00023136"/>
    </source>
</evidence>
<feature type="transmembrane region" description="Helical" evidence="6">
    <location>
        <begin position="444"/>
        <end position="465"/>
    </location>
</feature>
<feature type="transmembrane region" description="Helical" evidence="6">
    <location>
        <begin position="119"/>
        <end position="142"/>
    </location>
</feature>
<evidence type="ECO:0000256" key="3">
    <source>
        <dbReference type="ARBA" id="ARBA00022692"/>
    </source>
</evidence>
<feature type="transmembrane region" description="Helical" evidence="6">
    <location>
        <begin position="351"/>
        <end position="371"/>
    </location>
</feature>
<feature type="transmembrane region" description="Helical" evidence="6">
    <location>
        <begin position="320"/>
        <end position="339"/>
    </location>
</feature>
<dbReference type="Proteomes" id="UP000318437">
    <property type="component" value="Unassembled WGS sequence"/>
</dbReference>
<dbReference type="GO" id="GO:0005886">
    <property type="term" value="C:plasma membrane"/>
    <property type="evidence" value="ECO:0007669"/>
    <property type="project" value="UniProtKB-SubCell"/>
</dbReference>